<dbReference type="EMBL" id="JAQGFR010000105">
    <property type="protein sequence ID" value="MEB8513247.1"/>
    <property type="molecule type" value="Genomic_DNA"/>
</dbReference>
<sequence length="41" mass="4398">MKSDKLCLVSAPERGKVRYGLGDELNAFHGLLPIWAIQGGG</sequence>
<comment type="caution">
    <text evidence="1">The sequence shown here is derived from an EMBL/GenBank/DDBJ whole genome shotgun (WGS) entry which is preliminary data.</text>
</comment>
<dbReference type="RefSeq" id="WP_325801393.1">
    <property type="nucleotide sequence ID" value="NZ_JAQGFR010000105.1"/>
</dbReference>
<evidence type="ECO:0000313" key="1">
    <source>
        <dbReference type="EMBL" id="MEB8513247.1"/>
    </source>
</evidence>
<reference evidence="1 2" key="1">
    <citation type="submission" date="2022-11" db="EMBL/GenBank/DDBJ databases">
        <title>Comparative genomics analysis of Acidithiobacillus ferriphilus.</title>
        <authorList>
            <person name="Ma L."/>
        </authorList>
    </citation>
    <scope>NUCLEOTIDE SEQUENCE [LARGE SCALE GENOMIC DNA]</scope>
    <source>
        <strain evidence="1 2">DY15</strain>
    </source>
</reference>
<proteinExistence type="predicted"/>
<gene>
    <name evidence="1" type="ORF">OW717_04235</name>
</gene>
<accession>A0ABU6FP06</accession>
<evidence type="ECO:0000313" key="2">
    <source>
        <dbReference type="Proteomes" id="UP001308776"/>
    </source>
</evidence>
<dbReference type="Proteomes" id="UP001308776">
    <property type="component" value="Unassembled WGS sequence"/>
</dbReference>
<organism evidence="1 2">
    <name type="scientific">Acidithiobacillus ferriphilus</name>
    <dbReference type="NCBI Taxonomy" id="1689834"/>
    <lineage>
        <taxon>Bacteria</taxon>
        <taxon>Pseudomonadati</taxon>
        <taxon>Pseudomonadota</taxon>
        <taxon>Acidithiobacillia</taxon>
        <taxon>Acidithiobacillales</taxon>
        <taxon>Acidithiobacillaceae</taxon>
        <taxon>Acidithiobacillus</taxon>
    </lineage>
</organism>
<protein>
    <submittedName>
        <fullName evidence="1">Uncharacterized protein</fullName>
    </submittedName>
</protein>
<name>A0ABU6FP06_9PROT</name>
<keyword evidence="2" id="KW-1185">Reference proteome</keyword>